<dbReference type="PROSITE" id="PS50005">
    <property type="entry name" value="TPR"/>
    <property type="match status" value="1"/>
</dbReference>
<dbReference type="EMBL" id="ML213521">
    <property type="protein sequence ID" value="TFK47958.1"/>
    <property type="molecule type" value="Genomic_DNA"/>
</dbReference>
<name>A0A5C3MW14_9AGAM</name>
<gene>
    <name evidence="4" type="ORF">OE88DRAFT_1763635</name>
</gene>
<accession>A0A5C3MW14</accession>
<dbReference type="Proteomes" id="UP000305948">
    <property type="component" value="Unassembled WGS sequence"/>
</dbReference>
<organism evidence="4 5">
    <name type="scientific">Heliocybe sulcata</name>
    <dbReference type="NCBI Taxonomy" id="5364"/>
    <lineage>
        <taxon>Eukaryota</taxon>
        <taxon>Fungi</taxon>
        <taxon>Dikarya</taxon>
        <taxon>Basidiomycota</taxon>
        <taxon>Agaricomycotina</taxon>
        <taxon>Agaricomycetes</taxon>
        <taxon>Gloeophyllales</taxon>
        <taxon>Gloeophyllaceae</taxon>
        <taxon>Heliocybe</taxon>
    </lineage>
</organism>
<feature type="coiled-coil region" evidence="2">
    <location>
        <begin position="807"/>
        <end position="867"/>
    </location>
</feature>
<proteinExistence type="predicted"/>
<dbReference type="GO" id="GO:0043531">
    <property type="term" value="F:ADP binding"/>
    <property type="evidence" value="ECO:0007669"/>
    <property type="project" value="InterPro"/>
</dbReference>
<dbReference type="STRING" id="5364.A0A5C3MW14"/>
<dbReference type="InterPro" id="IPR059179">
    <property type="entry name" value="MLKL-like_MCAfunc"/>
</dbReference>
<dbReference type="PANTHER" id="PTHR47691:SF3">
    <property type="entry name" value="HTH-TYPE TRANSCRIPTIONAL REGULATOR RV0890C-RELATED"/>
    <property type="match status" value="1"/>
</dbReference>
<dbReference type="CDD" id="cd21037">
    <property type="entry name" value="MLKL_NTD"/>
    <property type="match status" value="1"/>
</dbReference>
<dbReference type="Gene3D" id="1.20.930.20">
    <property type="entry name" value="Adaptor protein Cbl, N-terminal domain"/>
    <property type="match status" value="1"/>
</dbReference>
<protein>
    <recommendedName>
        <fullName evidence="3">NB-ARC domain-containing protein</fullName>
    </recommendedName>
</protein>
<dbReference type="Pfam" id="PF00931">
    <property type="entry name" value="NB-ARC"/>
    <property type="match status" value="1"/>
</dbReference>
<dbReference type="Gene3D" id="1.25.40.10">
    <property type="entry name" value="Tetratricopeptide repeat domain"/>
    <property type="match status" value="2"/>
</dbReference>
<dbReference type="OrthoDB" id="1534087at2759"/>
<dbReference type="InterPro" id="IPR036537">
    <property type="entry name" value="Adaptor_Cbl_N_dom_sf"/>
</dbReference>
<dbReference type="SUPFAM" id="SSF52540">
    <property type="entry name" value="P-loop containing nucleoside triphosphate hydrolases"/>
    <property type="match status" value="1"/>
</dbReference>
<feature type="domain" description="NB-ARC" evidence="3">
    <location>
        <begin position="169"/>
        <end position="272"/>
    </location>
</feature>
<dbReference type="InterPro" id="IPR027417">
    <property type="entry name" value="P-loop_NTPase"/>
</dbReference>
<feature type="repeat" description="TPR" evidence="1">
    <location>
        <begin position="671"/>
        <end position="704"/>
    </location>
</feature>
<evidence type="ECO:0000256" key="1">
    <source>
        <dbReference type="PROSITE-ProRule" id="PRU00339"/>
    </source>
</evidence>
<dbReference type="SUPFAM" id="SSF48452">
    <property type="entry name" value="TPR-like"/>
    <property type="match status" value="2"/>
</dbReference>
<dbReference type="Pfam" id="PF13424">
    <property type="entry name" value="TPR_12"/>
    <property type="match status" value="1"/>
</dbReference>
<reference evidence="4 5" key="1">
    <citation type="journal article" date="2019" name="Nat. Ecol. Evol.">
        <title>Megaphylogeny resolves global patterns of mushroom evolution.</title>
        <authorList>
            <person name="Varga T."/>
            <person name="Krizsan K."/>
            <person name="Foldi C."/>
            <person name="Dima B."/>
            <person name="Sanchez-Garcia M."/>
            <person name="Sanchez-Ramirez S."/>
            <person name="Szollosi G.J."/>
            <person name="Szarkandi J.G."/>
            <person name="Papp V."/>
            <person name="Albert L."/>
            <person name="Andreopoulos W."/>
            <person name="Angelini C."/>
            <person name="Antonin V."/>
            <person name="Barry K.W."/>
            <person name="Bougher N.L."/>
            <person name="Buchanan P."/>
            <person name="Buyck B."/>
            <person name="Bense V."/>
            <person name="Catcheside P."/>
            <person name="Chovatia M."/>
            <person name="Cooper J."/>
            <person name="Damon W."/>
            <person name="Desjardin D."/>
            <person name="Finy P."/>
            <person name="Geml J."/>
            <person name="Haridas S."/>
            <person name="Hughes K."/>
            <person name="Justo A."/>
            <person name="Karasinski D."/>
            <person name="Kautmanova I."/>
            <person name="Kiss B."/>
            <person name="Kocsube S."/>
            <person name="Kotiranta H."/>
            <person name="LaButti K.M."/>
            <person name="Lechner B.E."/>
            <person name="Liimatainen K."/>
            <person name="Lipzen A."/>
            <person name="Lukacs Z."/>
            <person name="Mihaltcheva S."/>
            <person name="Morgado L.N."/>
            <person name="Niskanen T."/>
            <person name="Noordeloos M.E."/>
            <person name="Ohm R.A."/>
            <person name="Ortiz-Santana B."/>
            <person name="Ovrebo C."/>
            <person name="Racz N."/>
            <person name="Riley R."/>
            <person name="Savchenko A."/>
            <person name="Shiryaev A."/>
            <person name="Soop K."/>
            <person name="Spirin V."/>
            <person name="Szebenyi C."/>
            <person name="Tomsovsky M."/>
            <person name="Tulloss R.E."/>
            <person name="Uehling J."/>
            <person name="Grigoriev I.V."/>
            <person name="Vagvolgyi C."/>
            <person name="Papp T."/>
            <person name="Martin F.M."/>
            <person name="Miettinen O."/>
            <person name="Hibbett D.S."/>
            <person name="Nagy L.G."/>
        </authorList>
    </citation>
    <scope>NUCLEOTIDE SEQUENCE [LARGE SCALE GENOMIC DNA]</scope>
    <source>
        <strain evidence="4 5">OMC1185</strain>
    </source>
</reference>
<dbReference type="Gene3D" id="3.40.50.300">
    <property type="entry name" value="P-loop containing nucleotide triphosphate hydrolases"/>
    <property type="match status" value="1"/>
</dbReference>
<dbReference type="InterPro" id="IPR011990">
    <property type="entry name" value="TPR-like_helical_dom_sf"/>
</dbReference>
<evidence type="ECO:0000259" key="3">
    <source>
        <dbReference type="Pfam" id="PF00931"/>
    </source>
</evidence>
<evidence type="ECO:0000313" key="4">
    <source>
        <dbReference type="EMBL" id="TFK47958.1"/>
    </source>
</evidence>
<dbReference type="InterPro" id="IPR002182">
    <property type="entry name" value="NB-ARC"/>
</dbReference>
<evidence type="ECO:0000313" key="5">
    <source>
        <dbReference type="Proteomes" id="UP000305948"/>
    </source>
</evidence>
<dbReference type="AlphaFoldDB" id="A0A5C3MW14"/>
<evidence type="ECO:0000256" key="2">
    <source>
        <dbReference type="SAM" id="Coils"/>
    </source>
</evidence>
<dbReference type="InterPro" id="IPR019734">
    <property type="entry name" value="TPR_rpt"/>
</dbReference>
<keyword evidence="2" id="KW-0175">Coiled coil</keyword>
<keyword evidence="1" id="KW-0802">TPR repeat</keyword>
<sequence>MAAQGVDETRRGANALGVLKDALIVLANVADGGLNVPFLKGCAQIVIQLIDAAQAVKSNKDDCRDVARTAAETMLGVADALKGQKTDTLDASFKSHLEQLQLKLDEICRAMLALAGRKYYQRFLTRSADQSAIANWKISNWARLRSGASCILSLMKSRISAPAIFHGREQEITDAGNVLMTTSHAKSHLVILGLGGIGKTALALTILHQPSIRQHFSGHLYFVACESVASPSRLVSYIASTLAIPRTNGEDILTSLDTFLTTGPRRLLVLDNFESPYYQDGSTQGVTEILQRIASVPQVTLLLTMRGSTGPGDIVWGKKMELKPLSLEASRNIFFDISGQDQAGESLDMLLDELDHIPLAVSLVSRLAQLESVEDLFQQWRSERTALLQADTADGRLNNIEISIGLSIKSRIIQNAEDAVELLALISYLPDGVIAVPLGLKLISPHLRGAQAARALKQAGLVIESGPHELFTTVLSPIRHYMRKHYPISENTKMGAWMYYVEAIQRCNPGQHVTCNDILLLESSNAVMVIKQALQGKKELVDGKVVRMCYEGIPEAAFRLSAFLSNHKPTTELLDMLLSYDKGVLTPEATMACEKLRVEILSVQGQYAEAKHNVQKLLQHSIDGCSDIGLAWCYEELGDIARIQSDHCEAEAYLRKAMEQWDLVGNKHGVACCLRSLGDILKSQDRYDEAREQFQEAISLFQELGDRRGEAHCIRLLGDISGAVGELDEAEKKWEEAMMKFKDAQNKLGQTQCLHHLGNLARGQGRVGKAEEMVTEALESFRQMGNKLEEANCLKDMYLILKEQDRAEDAIKNLMQARGLYDQIQDKSGLAGCLRVFGEYFIDQGNYPEAEEQLREALGYFQQLERKADSADCQSFLGFSLIMQGKMDDGEHMMQGKYIEAEEKLREAVGYLEQAGDLSEGLVDCLQVLAEVLNQQGKTTEARQREEQAEKLAAQLGE</sequence>
<dbReference type="SMART" id="SM00028">
    <property type="entry name" value="TPR"/>
    <property type="match status" value="6"/>
</dbReference>
<keyword evidence="5" id="KW-1185">Reference proteome</keyword>
<dbReference type="GO" id="GO:0007166">
    <property type="term" value="P:cell surface receptor signaling pathway"/>
    <property type="evidence" value="ECO:0007669"/>
    <property type="project" value="InterPro"/>
</dbReference>
<dbReference type="PANTHER" id="PTHR47691">
    <property type="entry name" value="REGULATOR-RELATED"/>
    <property type="match status" value="1"/>
</dbReference>